<name>D8P566_RALSL</name>
<protein>
    <submittedName>
        <fullName evidence="1">Uncharacterized protein</fullName>
    </submittedName>
</protein>
<organism evidence="1">
    <name type="scientific">Ralstonia solanacearum CFBP2957</name>
    <dbReference type="NCBI Taxonomy" id="859656"/>
    <lineage>
        <taxon>Bacteria</taxon>
        <taxon>Pseudomonadati</taxon>
        <taxon>Pseudomonadota</taxon>
        <taxon>Betaproteobacteria</taxon>
        <taxon>Burkholderiales</taxon>
        <taxon>Burkholderiaceae</taxon>
        <taxon>Ralstonia</taxon>
        <taxon>Ralstonia solanacearum species complex</taxon>
    </lineage>
</organism>
<dbReference type="RefSeq" id="WP_013208544.1">
    <property type="nucleotide sequence ID" value="NC_014309.1"/>
</dbReference>
<dbReference type="EMBL" id="FP885907">
    <property type="protein sequence ID" value="CBJ54052.1"/>
    <property type="molecule type" value="Genomic_DNA"/>
</dbReference>
<gene>
    <name evidence="1" type="ORF">RCFBP_mp20626</name>
</gene>
<reference evidence="1" key="2">
    <citation type="submission" date="2010-02" db="EMBL/GenBank/DDBJ databases">
        <authorList>
            <person name="Genoscope - CEA"/>
        </authorList>
    </citation>
    <scope>NUCLEOTIDE SEQUENCE</scope>
    <source>
        <strain evidence="1">CFBP2957</strain>
        <plasmid evidence="1">RCFBPv3_mp</plasmid>
    </source>
</reference>
<evidence type="ECO:0000313" key="1">
    <source>
        <dbReference type="EMBL" id="CBJ54052.1"/>
    </source>
</evidence>
<reference evidence="1" key="1">
    <citation type="journal article" date="2010" name="BMC Genomics">
        <title>Genomes of three tomato pathogens within the Ralstonia solanacearum species complex reveal significant evolutionary divergence.</title>
        <authorList>
            <person name="Remenant B."/>
            <person name="Coupat-Goutaland B."/>
            <person name="Guidot A."/>
            <person name="Cellier G."/>
            <person name="Wicker E."/>
            <person name="Allen C."/>
            <person name="Fegan M."/>
            <person name="Pruvost O."/>
            <person name="Elbaz M."/>
            <person name="Calteau A."/>
            <person name="Salvignol G."/>
            <person name="Mornico D."/>
            <person name="Mangenot S."/>
            <person name="Barbe V."/>
            <person name="Medigue C."/>
            <person name="Prior P."/>
        </authorList>
    </citation>
    <scope>NUCLEOTIDE SEQUENCE [LARGE SCALE GENOMIC DNA]</scope>
    <source>
        <strain evidence="1">CFBP2957</strain>
        <plasmid evidence="1">RCFBPv3_mp</plasmid>
    </source>
</reference>
<accession>D8P566</accession>
<proteinExistence type="predicted"/>
<dbReference type="AlphaFoldDB" id="D8P566"/>
<keyword evidence="1" id="KW-0614">Plasmid</keyword>
<geneLocation type="plasmid" evidence="1">
    <name>RCFBPv3_mp</name>
</geneLocation>
<sequence length="85" mass="9755">MFSLYALLGKNSPSLSNESLVIGLKQYFRDAADFSLAFERLPFAKHDTLALRWGNWLVRVSYEEGESGSCLGMTRNRRTRTRCFT</sequence>